<keyword evidence="1" id="KW-0812">Transmembrane</keyword>
<proteinExistence type="predicted"/>
<reference evidence="2 3" key="1">
    <citation type="submission" date="2015-01" db="EMBL/GenBank/DDBJ databases">
        <title>Genome Sequencing of Rickettsiales.</title>
        <authorList>
            <person name="Daugherty S.C."/>
            <person name="Su Q."/>
            <person name="Abolude K."/>
            <person name="Beier-Sexton M."/>
            <person name="Carlyon J.A."/>
            <person name="Carter R."/>
            <person name="Day N.P."/>
            <person name="Dumler S.J."/>
            <person name="Dyachenko V."/>
            <person name="Godinez A."/>
            <person name="Kurtti T.J."/>
            <person name="Lichay M."/>
            <person name="Mullins K.E."/>
            <person name="Ott S."/>
            <person name="Pappas-Brown V."/>
            <person name="Paris D.H."/>
            <person name="Patel P."/>
            <person name="Richards A.L."/>
            <person name="Sadzewicz L."/>
            <person name="Sears K."/>
            <person name="Seidman D."/>
            <person name="Sengamalay N."/>
            <person name="Stenos J."/>
            <person name="Tallon L.J."/>
            <person name="Vincent G."/>
            <person name="Fraser C.M."/>
            <person name="Munderloh U."/>
            <person name="Dunning-Hotopp J.C."/>
        </authorList>
    </citation>
    <scope>NUCLEOTIDE SEQUENCE [LARGE SCALE GENOMIC DNA]</scope>
    <source>
        <strain evidence="2 3">CRT53-1</strain>
    </source>
</reference>
<feature type="transmembrane region" description="Helical" evidence="1">
    <location>
        <begin position="20"/>
        <end position="42"/>
    </location>
</feature>
<accession>A0A0F3PJK4</accession>
<sequence length="51" mass="5573">MIMGKTLLEPYFFLGPVVKIPVLILLMAAGISVYLGTLCVIFKQKVSIGDM</sequence>
<dbReference type="EMBL" id="LAOD01000039">
    <property type="protein sequence ID" value="KJV80122.1"/>
    <property type="molecule type" value="Genomic_DNA"/>
</dbReference>
<keyword evidence="1" id="KW-0472">Membrane</keyword>
<evidence type="ECO:0000256" key="1">
    <source>
        <dbReference type="SAM" id="Phobius"/>
    </source>
</evidence>
<keyword evidence="1" id="KW-1133">Transmembrane helix</keyword>
<dbReference type="Proteomes" id="UP000033722">
    <property type="component" value="Unassembled WGS sequence"/>
</dbReference>
<organism evidence="2 3">
    <name type="scientific">Anaplasma phagocytophilum str. CRT53-1</name>
    <dbReference type="NCBI Taxonomy" id="1359157"/>
    <lineage>
        <taxon>Bacteria</taxon>
        <taxon>Pseudomonadati</taxon>
        <taxon>Pseudomonadota</taxon>
        <taxon>Alphaproteobacteria</taxon>
        <taxon>Rickettsiales</taxon>
        <taxon>Anaplasmataceae</taxon>
        <taxon>Anaplasma</taxon>
        <taxon>phagocytophilum group</taxon>
    </lineage>
</organism>
<gene>
    <name evidence="2" type="ORF">APHCRT_1597</name>
</gene>
<evidence type="ECO:0000313" key="3">
    <source>
        <dbReference type="Proteomes" id="UP000033722"/>
    </source>
</evidence>
<protein>
    <submittedName>
        <fullName evidence="2">Integral membrane MviN domain protein</fullName>
    </submittedName>
</protein>
<dbReference type="PATRIC" id="fig|1359157.3.peg.1503"/>
<name>A0A0F3PJK4_ANAPH</name>
<evidence type="ECO:0000313" key="2">
    <source>
        <dbReference type="EMBL" id="KJV80122.1"/>
    </source>
</evidence>
<dbReference type="AlphaFoldDB" id="A0A0F3PJK4"/>
<comment type="caution">
    <text evidence="2">The sequence shown here is derived from an EMBL/GenBank/DDBJ whole genome shotgun (WGS) entry which is preliminary data.</text>
</comment>